<sequence>MTERKSYNLGDLVSQCDPDAPIPDTLREWERMVPIGLELVITRHSVDVVHQSIRILESREQALEWIQRPIPGLEDERPCDLLGTPDGCCRIASVLQKIEHGDFS</sequence>
<dbReference type="GeneID" id="90605923"/>
<name>A0ABV4W3H0_9GAMM</name>
<protein>
    <submittedName>
        <fullName evidence="2">Antitoxin Xre/MbcA/ParS toxin-binding domain-containing protein</fullName>
    </submittedName>
</protein>
<evidence type="ECO:0000259" key="1">
    <source>
        <dbReference type="Pfam" id="PF09722"/>
    </source>
</evidence>
<dbReference type="Proteomes" id="UP001576762">
    <property type="component" value="Unassembled WGS sequence"/>
</dbReference>
<evidence type="ECO:0000313" key="2">
    <source>
        <dbReference type="EMBL" id="MFB2714726.1"/>
    </source>
</evidence>
<dbReference type="InterPro" id="IPR024467">
    <property type="entry name" value="Xre/MbcA/ParS-like_toxin-bd"/>
</dbReference>
<organism evidence="2 3">
    <name type="scientific">Marinobacter shengliensis</name>
    <dbReference type="NCBI Taxonomy" id="1389223"/>
    <lineage>
        <taxon>Bacteria</taxon>
        <taxon>Pseudomonadati</taxon>
        <taxon>Pseudomonadota</taxon>
        <taxon>Gammaproteobacteria</taxon>
        <taxon>Pseudomonadales</taxon>
        <taxon>Marinobacteraceae</taxon>
        <taxon>Marinobacter</taxon>
    </lineage>
</organism>
<reference evidence="2 3" key="1">
    <citation type="submission" date="2024-09" db="EMBL/GenBank/DDBJ databases">
        <title>Draft genome sequences of 6 high pH adapted Marinobacter shengliensis sp. isolated from Mariana forearc serpentinite mud volcanoes.</title>
        <authorList>
            <person name="Elkassas S."/>
            <person name="Serres M."/>
            <person name="Michael N."/>
            <person name="Amina P."/>
            <person name="Teodora Z."/>
            <person name="Julie H."/>
        </authorList>
    </citation>
    <scope>NUCLEOTIDE SEQUENCE [LARGE SCALE GENOMIC DNA]</scope>
    <source>
        <strain evidence="2 3">EB4</strain>
    </source>
</reference>
<keyword evidence="3" id="KW-1185">Reference proteome</keyword>
<feature type="domain" description="Antitoxin Xre/MbcA/ParS-like toxin-binding" evidence="1">
    <location>
        <begin position="55"/>
        <end position="101"/>
    </location>
</feature>
<dbReference type="EMBL" id="JBHFLD010000004">
    <property type="protein sequence ID" value="MFB2714726.1"/>
    <property type="molecule type" value="Genomic_DNA"/>
</dbReference>
<comment type="caution">
    <text evidence="2">The sequence shown here is derived from an EMBL/GenBank/DDBJ whole genome shotgun (WGS) entry which is preliminary data.</text>
</comment>
<gene>
    <name evidence="2" type="ORF">ACE05E_04445</name>
</gene>
<dbReference type="Pfam" id="PF09722">
    <property type="entry name" value="Xre_MbcA_ParS_C"/>
    <property type="match status" value="1"/>
</dbReference>
<evidence type="ECO:0000313" key="3">
    <source>
        <dbReference type="Proteomes" id="UP001576762"/>
    </source>
</evidence>
<dbReference type="RefSeq" id="WP_092033719.1">
    <property type="nucleotide sequence ID" value="NZ_JAINWO010000022.1"/>
</dbReference>
<accession>A0ABV4W3H0</accession>
<proteinExistence type="predicted"/>